<dbReference type="GO" id="GO:0005524">
    <property type="term" value="F:ATP binding"/>
    <property type="evidence" value="ECO:0007669"/>
    <property type="project" value="UniProtKB-KW"/>
</dbReference>
<keyword evidence="5 11" id="KW-0808">Transferase</keyword>
<dbReference type="PANTHER" id="PTHR39321">
    <property type="entry name" value="NICOTINATE-NUCLEOTIDE ADENYLYLTRANSFERASE-RELATED"/>
    <property type="match status" value="1"/>
</dbReference>
<evidence type="ECO:0000256" key="2">
    <source>
        <dbReference type="ARBA" id="ARBA00005019"/>
    </source>
</evidence>
<dbReference type="PANTHER" id="PTHR39321:SF3">
    <property type="entry name" value="PHOSPHOPANTETHEINE ADENYLYLTRANSFERASE"/>
    <property type="match status" value="1"/>
</dbReference>
<evidence type="ECO:0000256" key="11">
    <source>
        <dbReference type="HAMAP-Rule" id="MF_00244"/>
    </source>
</evidence>
<dbReference type="Pfam" id="PF01467">
    <property type="entry name" value="CTP_transf_like"/>
    <property type="match status" value="1"/>
</dbReference>
<evidence type="ECO:0000256" key="7">
    <source>
        <dbReference type="ARBA" id="ARBA00022741"/>
    </source>
</evidence>
<dbReference type="STRING" id="1458426.SMCB_0581"/>
<evidence type="ECO:0000256" key="10">
    <source>
        <dbReference type="ARBA" id="ARBA00048721"/>
    </source>
</evidence>
<comment type="similarity">
    <text evidence="3 11">Belongs to the NadD family.</text>
</comment>
<evidence type="ECO:0000256" key="5">
    <source>
        <dbReference type="ARBA" id="ARBA00022679"/>
    </source>
</evidence>
<evidence type="ECO:0000256" key="12">
    <source>
        <dbReference type="SAM" id="MobiDB-lite"/>
    </source>
</evidence>
<dbReference type="Proteomes" id="UP000066014">
    <property type="component" value="Chromosome"/>
</dbReference>
<reference evidence="14 15" key="1">
    <citation type="journal article" date="2014" name="Nat. Commun.">
        <title>Physiological and genomic features of highly alkaliphilic hydrogen-utilizing Betaproteobacteria from a continental serpentinizing site.</title>
        <authorList>
            <person name="Suzuki S."/>
            <person name="Kuenen J.G."/>
            <person name="Schipper K."/>
            <person name="van der Velde S."/>
            <person name="Ishii S."/>
            <person name="Wu A."/>
            <person name="Sorokin D.Y."/>
            <person name="Tenney A."/>
            <person name="Meng X.Y."/>
            <person name="Morrill P.L."/>
            <person name="Kamagata Y."/>
            <person name="Muyzer G."/>
            <person name="Nealson K.H."/>
        </authorList>
    </citation>
    <scope>NUCLEOTIDE SEQUENCE [LARGE SCALE GENOMIC DNA]</scope>
    <source>
        <strain evidence="14 15">B1</strain>
    </source>
</reference>
<dbReference type="EMBL" id="AP014569">
    <property type="protein sequence ID" value="BAO82809.1"/>
    <property type="molecule type" value="Genomic_DNA"/>
</dbReference>
<dbReference type="InterPro" id="IPR005248">
    <property type="entry name" value="NadD/NMNAT"/>
</dbReference>
<evidence type="ECO:0000256" key="4">
    <source>
        <dbReference type="ARBA" id="ARBA00022642"/>
    </source>
</evidence>
<keyword evidence="15" id="KW-1185">Reference proteome</keyword>
<dbReference type="CDD" id="cd02165">
    <property type="entry name" value="NMNAT"/>
    <property type="match status" value="1"/>
</dbReference>
<proteinExistence type="inferred from homology"/>
<dbReference type="OrthoDB" id="5295945at2"/>
<evidence type="ECO:0000256" key="8">
    <source>
        <dbReference type="ARBA" id="ARBA00022840"/>
    </source>
</evidence>
<evidence type="ECO:0000256" key="3">
    <source>
        <dbReference type="ARBA" id="ARBA00009014"/>
    </source>
</evidence>
<dbReference type="UniPathway" id="UPA00253">
    <property type="reaction ID" value="UER00332"/>
</dbReference>
<evidence type="ECO:0000313" key="14">
    <source>
        <dbReference type="EMBL" id="BAO82809.1"/>
    </source>
</evidence>
<comment type="function">
    <text evidence="1 11">Catalyzes the reversible adenylation of nicotinate mononucleotide (NaMN) to nicotinic acid adenine dinucleotide (NaAD).</text>
</comment>
<dbReference type="NCBIfam" id="TIGR00125">
    <property type="entry name" value="cyt_tran_rel"/>
    <property type="match status" value="1"/>
</dbReference>
<dbReference type="GO" id="GO:0004515">
    <property type="term" value="F:nicotinate-nucleotide adenylyltransferase activity"/>
    <property type="evidence" value="ECO:0007669"/>
    <property type="project" value="UniProtKB-UniRule"/>
</dbReference>
<dbReference type="HOGENOM" id="CLU_069765_0_1_4"/>
<comment type="pathway">
    <text evidence="2 11">Cofactor biosynthesis; NAD(+) biosynthesis; deamido-NAD(+) from nicotinate D-ribonucleotide: step 1/1.</text>
</comment>
<comment type="catalytic activity">
    <reaction evidence="10 11">
        <text>nicotinate beta-D-ribonucleotide + ATP + H(+) = deamido-NAD(+) + diphosphate</text>
        <dbReference type="Rhea" id="RHEA:22860"/>
        <dbReference type="ChEBI" id="CHEBI:15378"/>
        <dbReference type="ChEBI" id="CHEBI:30616"/>
        <dbReference type="ChEBI" id="CHEBI:33019"/>
        <dbReference type="ChEBI" id="CHEBI:57502"/>
        <dbReference type="ChEBI" id="CHEBI:58437"/>
        <dbReference type="EC" id="2.7.7.18"/>
    </reaction>
</comment>
<evidence type="ECO:0000256" key="1">
    <source>
        <dbReference type="ARBA" id="ARBA00002324"/>
    </source>
</evidence>
<keyword evidence="8 11" id="KW-0067">ATP-binding</keyword>
<dbReference type="RefSeq" id="WP_144400253.1">
    <property type="nucleotide sequence ID" value="NZ_AP014569.1"/>
</dbReference>
<evidence type="ECO:0000259" key="13">
    <source>
        <dbReference type="Pfam" id="PF01467"/>
    </source>
</evidence>
<dbReference type="GO" id="GO:0009435">
    <property type="term" value="P:NAD+ biosynthetic process"/>
    <property type="evidence" value="ECO:0007669"/>
    <property type="project" value="UniProtKB-UniRule"/>
</dbReference>
<accession>A0A060NV94</accession>
<gene>
    <name evidence="11" type="primary">nadD</name>
    <name evidence="14" type="ORF">SMCB_0581</name>
</gene>
<organism evidence="14 15">
    <name type="scientific">Serpentinimonas maccroryi</name>
    <dbReference type="NCBI Taxonomy" id="1458426"/>
    <lineage>
        <taxon>Bacteria</taxon>
        <taxon>Pseudomonadati</taxon>
        <taxon>Pseudomonadota</taxon>
        <taxon>Betaproteobacteria</taxon>
        <taxon>Burkholderiales</taxon>
        <taxon>Comamonadaceae</taxon>
        <taxon>Serpentinimonas</taxon>
    </lineage>
</organism>
<dbReference type="AlphaFoldDB" id="A0A060NV94"/>
<evidence type="ECO:0000256" key="9">
    <source>
        <dbReference type="ARBA" id="ARBA00023027"/>
    </source>
</evidence>
<protein>
    <recommendedName>
        <fullName evidence="11">Probable nicotinate-nucleotide adenylyltransferase</fullName>
        <ecNumber evidence="11">2.7.7.18</ecNumber>
    </recommendedName>
    <alternativeName>
        <fullName evidence="11">Deamido-NAD(+) diphosphorylase</fullName>
    </alternativeName>
    <alternativeName>
        <fullName evidence="11">Deamido-NAD(+) pyrophosphorylase</fullName>
    </alternativeName>
    <alternativeName>
        <fullName evidence="11">Nicotinate mononucleotide adenylyltransferase</fullName>
        <shortName evidence="11">NaMN adenylyltransferase</shortName>
    </alternativeName>
</protein>
<sequence length="250" mass="26724">MSATPAAAQRIGVFGGAFDPPHWAHRALAETALAQLALDALLILPTGHAWHKSRALTPAPHRLAMCRLAFDGLERVHIDARETRRPGPSYTADTLQELAAEHPGAQLFLVLGADQLLAFQSWQRWQEVLRHATLAVANRPLHADGPVAEPDLSGVDLPFERLHMPLHPISATAVRARVQRSGGTGGLSGVGASPSGQGGQGDQGDSTKTTDHAHPGPLHLHHQAAPALELLVPTAVARYISDHHLYLQPE</sequence>
<keyword evidence="6 11" id="KW-0548">Nucleotidyltransferase</keyword>
<keyword evidence="7 11" id="KW-0547">Nucleotide-binding</keyword>
<evidence type="ECO:0000313" key="15">
    <source>
        <dbReference type="Proteomes" id="UP000066014"/>
    </source>
</evidence>
<dbReference type="Gene3D" id="3.40.50.620">
    <property type="entry name" value="HUPs"/>
    <property type="match status" value="1"/>
</dbReference>
<name>A0A060NV94_9BURK</name>
<dbReference type="KEGG" id="cbab:SMCB_0581"/>
<keyword evidence="4 11" id="KW-0662">Pyridine nucleotide biosynthesis</keyword>
<evidence type="ECO:0000256" key="6">
    <source>
        <dbReference type="ARBA" id="ARBA00022695"/>
    </source>
</evidence>
<dbReference type="SUPFAM" id="SSF52374">
    <property type="entry name" value="Nucleotidylyl transferase"/>
    <property type="match status" value="1"/>
</dbReference>
<dbReference type="NCBIfam" id="TIGR00482">
    <property type="entry name" value="nicotinate (nicotinamide) nucleotide adenylyltransferase"/>
    <property type="match status" value="1"/>
</dbReference>
<feature type="domain" description="Cytidyltransferase-like" evidence="13">
    <location>
        <begin position="13"/>
        <end position="177"/>
    </location>
</feature>
<keyword evidence="9 11" id="KW-0520">NAD</keyword>
<feature type="region of interest" description="Disordered" evidence="12">
    <location>
        <begin position="180"/>
        <end position="219"/>
    </location>
</feature>
<dbReference type="InterPro" id="IPR004821">
    <property type="entry name" value="Cyt_trans-like"/>
</dbReference>
<dbReference type="EC" id="2.7.7.18" evidence="11"/>
<dbReference type="HAMAP" id="MF_00244">
    <property type="entry name" value="NaMN_adenylyltr"/>
    <property type="match status" value="1"/>
</dbReference>
<dbReference type="InterPro" id="IPR014729">
    <property type="entry name" value="Rossmann-like_a/b/a_fold"/>
</dbReference>